<evidence type="ECO:0000256" key="2">
    <source>
        <dbReference type="ARBA" id="ARBA00022490"/>
    </source>
</evidence>
<dbReference type="NCBIfam" id="TIGR00016">
    <property type="entry name" value="ackA"/>
    <property type="match status" value="1"/>
</dbReference>
<comment type="catalytic activity">
    <reaction evidence="9">
        <text>acetate + ATP = acetyl phosphate + ADP</text>
        <dbReference type="Rhea" id="RHEA:11352"/>
        <dbReference type="ChEBI" id="CHEBI:22191"/>
        <dbReference type="ChEBI" id="CHEBI:30089"/>
        <dbReference type="ChEBI" id="CHEBI:30616"/>
        <dbReference type="ChEBI" id="CHEBI:456216"/>
        <dbReference type="EC" id="2.7.2.1"/>
    </reaction>
</comment>
<feature type="binding site" evidence="9">
    <location>
        <begin position="216"/>
        <end position="220"/>
    </location>
    <ligand>
        <name>ATP</name>
        <dbReference type="ChEBI" id="CHEBI:30616"/>
    </ligand>
</feature>
<evidence type="ECO:0000256" key="9">
    <source>
        <dbReference type="HAMAP-Rule" id="MF_00020"/>
    </source>
</evidence>
<dbReference type="Proteomes" id="UP001219862">
    <property type="component" value="Unassembled WGS sequence"/>
</dbReference>
<feature type="binding site" evidence="9">
    <location>
        <begin position="290"/>
        <end position="292"/>
    </location>
    <ligand>
        <name>ATP</name>
        <dbReference type="ChEBI" id="CHEBI:30616"/>
    </ligand>
</feature>
<dbReference type="GO" id="GO:0008776">
    <property type="term" value="F:acetate kinase activity"/>
    <property type="evidence" value="ECO:0007669"/>
    <property type="project" value="UniProtKB-EC"/>
</dbReference>
<feature type="binding site" evidence="9">
    <location>
        <begin position="335"/>
        <end position="339"/>
    </location>
    <ligand>
        <name>ATP</name>
        <dbReference type="ChEBI" id="CHEBI:30616"/>
    </ligand>
</feature>
<dbReference type="SUPFAM" id="SSF53067">
    <property type="entry name" value="Actin-like ATPase domain"/>
    <property type="match status" value="2"/>
</dbReference>
<dbReference type="InterPro" id="IPR004372">
    <property type="entry name" value="Ac/propionate_kinase"/>
</dbReference>
<keyword evidence="6 9" id="KW-0418">Kinase</keyword>
<dbReference type="EC" id="2.7.2.1" evidence="9"/>
<organism evidence="11 12">
    <name type="scientific">Roseateles koreensis</name>
    <dbReference type="NCBI Taxonomy" id="2987526"/>
    <lineage>
        <taxon>Bacteria</taxon>
        <taxon>Pseudomonadati</taxon>
        <taxon>Pseudomonadota</taxon>
        <taxon>Betaproteobacteria</taxon>
        <taxon>Burkholderiales</taxon>
        <taxon>Sphaerotilaceae</taxon>
        <taxon>Roseateles</taxon>
    </lineage>
</organism>
<evidence type="ECO:0000256" key="10">
    <source>
        <dbReference type="RuleBase" id="RU003835"/>
    </source>
</evidence>
<feature type="binding site" evidence="9">
    <location>
        <position position="99"/>
    </location>
    <ligand>
        <name>substrate</name>
    </ligand>
</feature>
<evidence type="ECO:0000256" key="7">
    <source>
        <dbReference type="ARBA" id="ARBA00022840"/>
    </source>
</evidence>
<comment type="subunit">
    <text evidence="9">Homodimer.</text>
</comment>
<keyword evidence="7 9" id="KW-0067">ATP-binding</keyword>
<dbReference type="PRINTS" id="PR00471">
    <property type="entry name" value="ACETATEKNASE"/>
</dbReference>
<evidence type="ECO:0000256" key="4">
    <source>
        <dbReference type="ARBA" id="ARBA00022723"/>
    </source>
</evidence>
<dbReference type="PANTHER" id="PTHR21060">
    <property type="entry name" value="ACETATE KINASE"/>
    <property type="match status" value="1"/>
</dbReference>
<comment type="caution">
    <text evidence="11">The sequence shown here is derived from an EMBL/GenBank/DDBJ whole genome shotgun (WGS) entry which is preliminary data.</text>
</comment>
<evidence type="ECO:0000256" key="1">
    <source>
        <dbReference type="ARBA" id="ARBA00008748"/>
    </source>
</evidence>
<evidence type="ECO:0000256" key="8">
    <source>
        <dbReference type="ARBA" id="ARBA00022842"/>
    </source>
</evidence>
<comment type="similarity">
    <text evidence="1 9 10">Belongs to the acetokinase family.</text>
</comment>
<keyword evidence="5 9" id="KW-0547">Nucleotide-binding</keyword>
<accession>A0ABT5KMY3</accession>
<keyword evidence="2 9" id="KW-0963">Cytoplasm</keyword>
<feature type="active site" description="Proton donor/acceptor" evidence="9">
    <location>
        <position position="156"/>
    </location>
</feature>
<evidence type="ECO:0000313" key="12">
    <source>
        <dbReference type="Proteomes" id="UP001219862"/>
    </source>
</evidence>
<comment type="cofactor">
    <cofactor evidence="9">
        <name>Mg(2+)</name>
        <dbReference type="ChEBI" id="CHEBI:18420"/>
    </cofactor>
    <cofactor evidence="9">
        <name>Mn(2+)</name>
        <dbReference type="ChEBI" id="CHEBI:29035"/>
    </cofactor>
    <text evidence="9">Mg(2+). Can also accept Mn(2+).</text>
</comment>
<sequence length="406" mass="43123">MNAHNTPPSRDEILAVNAGSSSLKFGLYHCAKAGSEQHAHLSGCFDGLEPGGKPRLRLSDRADEALQVGPGQNAFEQALRRLQALLRDSAPSLRAVAHRVVHGGGVFEGPVRVDATVMAQLRRFEKLAPLHQPHNLDGVQAFAQVWPELPQIACFDTAFHAQLPALEQRFALPEIPALEGVRRYGFHGLSYDYLNQRLHERSTRAQLPGTRALLAHLGNGASLCATLSGQSVATSMGFSALDGLMMGTRSGSVDPGLLLHLLQQGWSAEQIETLLYRQSGLRGVSGISADMRTLRASDASQAQEAIRLFAYRLRREAGALIAVLGGLDILAFTGGIGEHDAALRADLCAGLSFMGVSLDTAANARAVGDTLYAIHAPGSQVEVWVVPTDEGSVAAAQAAALLRNGG</sequence>
<dbReference type="InterPro" id="IPR023865">
    <property type="entry name" value="Aliphatic_acid_kinase_CS"/>
</dbReference>
<keyword evidence="4 9" id="KW-0479">Metal-binding</keyword>
<dbReference type="RefSeq" id="WP_273595307.1">
    <property type="nucleotide sequence ID" value="NZ_JAQQXS010000002.1"/>
</dbReference>
<dbReference type="InterPro" id="IPR043129">
    <property type="entry name" value="ATPase_NBD"/>
</dbReference>
<feature type="site" description="Transition state stabilizer" evidence="9">
    <location>
        <position position="187"/>
    </location>
</feature>
<dbReference type="Gene3D" id="3.30.420.40">
    <property type="match status" value="2"/>
</dbReference>
<feature type="binding site" evidence="9">
    <location>
        <position position="24"/>
    </location>
    <ligand>
        <name>ATP</name>
        <dbReference type="ChEBI" id="CHEBI:30616"/>
    </ligand>
</feature>
<evidence type="ECO:0000256" key="3">
    <source>
        <dbReference type="ARBA" id="ARBA00022679"/>
    </source>
</evidence>
<reference evidence="11 12" key="1">
    <citation type="submission" date="2022-10" db="EMBL/GenBank/DDBJ databases">
        <title>paucibacter sp. hw8 Genome sequencing.</title>
        <authorList>
            <person name="Park S."/>
        </authorList>
    </citation>
    <scope>NUCLEOTIDE SEQUENCE [LARGE SCALE GENOMIC DNA]</scope>
    <source>
        <strain evidence="12">hw8</strain>
    </source>
</reference>
<dbReference type="PROSITE" id="PS01076">
    <property type="entry name" value="ACETATE_KINASE_2"/>
    <property type="match status" value="1"/>
</dbReference>
<dbReference type="PROSITE" id="PS01075">
    <property type="entry name" value="ACETATE_KINASE_1"/>
    <property type="match status" value="1"/>
</dbReference>
<dbReference type="InterPro" id="IPR000890">
    <property type="entry name" value="Aliphatic_acid_kin_short-chain"/>
</dbReference>
<proteinExistence type="inferred from homology"/>
<feature type="site" description="Transition state stabilizer" evidence="9">
    <location>
        <position position="249"/>
    </location>
</feature>
<dbReference type="Pfam" id="PF00871">
    <property type="entry name" value="Acetate_kinase"/>
    <property type="match status" value="1"/>
</dbReference>
<dbReference type="PANTHER" id="PTHR21060:SF21">
    <property type="entry name" value="ACETATE KINASE"/>
    <property type="match status" value="1"/>
</dbReference>
<name>A0ABT5KMY3_9BURK</name>
<protein>
    <recommendedName>
        <fullName evidence="9">Acetate kinase</fullName>
        <ecNumber evidence="9">2.7.2.1</ecNumber>
    </recommendedName>
    <alternativeName>
        <fullName evidence="9">Acetokinase</fullName>
    </alternativeName>
</protein>
<keyword evidence="3 9" id="KW-0808">Transferase</keyword>
<comment type="pathway">
    <text evidence="9">Metabolic intermediate biosynthesis; acetyl-CoA biosynthesis; acetyl-CoA from acetate: step 1/2.</text>
</comment>
<dbReference type="HAMAP" id="MF_00020">
    <property type="entry name" value="Acetate_kinase"/>
    <property type="match status" value="1"/>
</dbReference>
<comment type="subcellular location">
    <subcellularLocation>
        <location evidence="9">Cytoplasm</location>
    </subcellularLocation>
</comment>
<evidence type="ECO:0000256" key="6">
    <source>
        <dbReference type="ARBA" id="ARBA00022777"/>
    </source>
</evidence>
<dbReference type="PIRSF" id="PIRSF000722">
    <property type="entry name" value="Acetate_prop_kin"/>
    <property type="match status" value="1"/>
</dbReference>
<keyword evidence="12" id="KW-1185">Reference proteome</keyword>
<keyword evidence="8 9" id="KW-0460">Magnesium</keyword>
<gene>
    <name evidence="9" type="primary">ackA</name>
    <name evidence="11" type="ORF">PRZ01_03190</name>
</gene>
<dbReference type="EMBL" id="JAQQXS010000002">
    <property type="protein sequence ID" value="MDC8784197.1"/>
    <property type="molecule type" value="Genomic_DNA"/>
</dbReference>
<feature type="binding site" evidence="9">
    <location>
        <position position="390"/>
    </location>
    <ligand>
        <name>Mg(2+)</name>
        <dbReference type="ChEBI" id="CHEBI:18420"/>
    </ligand>
</feature>
<feature type="binding site" evidence="9">
    <location>
        <position position="17"/>
    </location>
    <ligand>
        <name>Mg(2+)</name>
        <dbReference type="ChEBI" id="CHEBI:18420"/>
    </ligand>
</feature>
<comment type="function">
    <text evidence="9">Catalyzes the formation of acetyl phosphate from acetate and ATP. Can also catalyze the reverse reaction.</text>
</comment>
<evidence type="ECO:0000256" key="5">
    <source>
        <dbReference type="ARBA" id="ARBA00022741"/>
    </source>
</evidence>
<evidence type="ECO:0000313" key="11">
    <source>
        <dbReference type="EMBL" id="MDC8784197.1"/>
    </source>
</evidence>